<feature type="signal peptide" evidence="1">
    <location>
        <begin position="1"/>
        <end position="19"/>
    </location>
</feature>
<dbReference type="PATRIC" id="fig|423471.3.peg.3853"/>
<comment type="caution">
    <text evidence="2">The sequence shown here is derived from an EMBL/GenBank/DDBJ whole genome shotgun (WGS) entry which is preliminary data.</text>
</comment>
<dbReference type="GeneID" id="88767576"/>
<gene>
    <name evidence="2" type="ORF">CWATWH0003_4108</name>
</gene>
<evidence type="ECO:0000313" key="2">
    <source>
        <dbReference type="EMBL" id="EHJ11145.1"/>
    </source>
</evidence>
<organism evidence="2 3">
    <name type="scientific">Crocosphaera watsonii WH 0003</name>
    <dbReference type="NCBI Taxonomy" id="423471"/>
    <lineage>
        <taxon>Bacteria</taxon>
        <taxon>Bacillati</taxon>
        <taxon>Cyanobacteriota</taxon>
        <taxon>Cyanophyceae</taxon>
        <taxon>Oscillatoriophycideae</taxon>
        <taxon>Chroococcales</taxon>
        <taxon>Aphanothecaceae</taxon>
        <taxon>Crocosphaera</taxon>
    </lineage>
</organism>
<accession>G5J9J2</accession>
<keyword evidence="1" id="KW-0732">Signal</keyword>
<evidence type="ECO:0008006" key="4">
    <source>
        <dbReference type="Google" id="ProtNLM"/>
    </source>
</evidence>
<dbReference type="RefSeq" id="WP_007312056.1">
    <property type="nucleotide sequence ID" value="NZ_AESD01000626.1"/>
</dbReference>
<evidence type="ECO:0000313" key="3">
    <source>
        <dbReference type="Proteomes" id="UP000003477"/>
    </source>
</evidence>
<dbReference type="Proteomes" id="UP000003477">
    <property type="component" value="Unassembled WGS sequence"/>
</dbReference>
<proteinExistence type="predicted"/>
<evidence type="ECO:0000256" key="1">
    <source>
        <dbReference type="SAM" id="SignalP"/>
    </source>
</evidence>
<dbReference type="EMBL" id="AESD01000626">
    <property type="protein sequence ID" value="EHJ11145.1"/>
    <property type="molecule type" value="Genomic_DNA"/>
</dbReference>
<name>G5J9J2_CROWT</name>
<protein>
    <recommendedName>
        <fullName evidence="4">PEP-CTERM protein-sorting domain-containing protein</fullName>
    </recommendedName>
</protein>
<dbReference type="AlphaFoldDB" id="G5J9J2"/>
<feature type="chain" id="PRO_5003479238" description="PEP-CTERM protein-sorting domain-containing protein" evidence="1">
    <location>
        <begin position="20"/>
        <end position="190"/>
    </location>
</feature>
<reference evidence="2 3" key="1">
    <citation type="journal article" date="2011" name="Front. Microbiol.">
        <title>Two Strains of Crocosphaera watsonii with Highly Conserved Genomes are Distinguished by Strain-Specific Features.</title>
        <authorList>
            <person name="Bench S.R."/>
            <person name="Ilikchyan I.N."/>
            <person name="Tripp H.J."/>
            <person name="Zehr J.P."/>
        </authorList>
    </citation>
    <scope>NUCLEOTIDE SEQUENCE [LARGE SCALE GENOMIC DNA]</scope>
    <source>
        <strain evidence="2 3">WH 0003</strain>
    </source>
</reference>
<sequence length="190" mass="20228">MKNLTFPSLIFQGSVVAIATTVLTSTVVETAQGATVTYTLEGTVTSGPLLNQTYSGIFSFDDASLTGSGDEFLTVDTIFVNFNGSTFTKADATVPPEVSFFEGDFLGLSFSVSQDTPPLSFSFIPGFFDVTESFVSYEENTLAGDGNVIYSQISVPESSSILGLFGFGLYGLAVFFKQKSPAKISRSLKL</sequence>